<comment type="caution">
    <text evidence="4">Lacks conserved residue(s) required for the propagation of feature annotation.</text>
</comment>
<dbReference type="PANTHER" id="PTHR10509:SF14">
    <property type="entry name" value="CAFFEOYL-COA O-METHYLTRANSFERASE 3-RELATED"/>
    <property type="match status" value="1"/>
</dbReference>
<comment type="catalytic activity">
    <reaction evidence="4">
        <text>5-hydroxyuridine(34) in tRNA + S-adenosyl-L-methionine = 5-methoxyuridine(34) in tRNA + S-adenosyl-L-homocysteine + H(+)</text>
        <dbReference type="Rhea" id="RHEA:60524"/>
        <dbReference type="Rhea" id="RHEA-COMP:13381"/>
        <dbReference type="Rhea" id="RHEA-COMP:15591"/>
        <dbReference type="ChEBI" id="CHEBI:15378"/>
        <dbReference type="ChEBI" id="CHEBI:57856"/>
        <dbReference type="ChEBI" id="CHEBI:59789"/>
        <dbReference type="ChEBI" id="CHEBI:136877"/>
        <dbReference type="ChEBI" id="CHEBI:143860"/>
    </reaction>
</comment>
<dbReference type="Gene3D" id="3.40.50.150">
    <property type="entry name" value="Vaccinia Virus protein VP39"/>
    <property type="match status" value="1"/>
</dbReference>
<sequence length="227" mass="25580">MRNEMMHRPVLKDEVLDLVRNRQNKVSGTLGEIQAQATIDNVPIIPNETASFLRFFLKQIKAKNVLEVGTAIGFSASLMLDAMGEGSHVTTIDRFDVMIKKAKANFEKLGVKEQVTLLEGDAKEVLPTLEGPYDFIFMDSAKSKYIEFLPECLRLLKVDGVLMIDDVFQAGTIMHDIKEIPRSQRTIYRKLNELYDVVLNHEDLTVTILPLGDGVLMISKDVETIII</sequence>
<comment type="caution">
    <text evidence="5">The sequence shown here is derived from an EMBL/GenBank/DDBJ whole genome shotgun (WGS) entry which is preliminary data.</text>
</comment>
<dbReference type="EMBL" id="JAAVMB010000001">
    <property type="protein sequence ID" value="NKC66761.1"/>
    <property type="molecule type" value="Genomic_DNA"/>
</dbReference>
<dbReference type="Proteomes" id="UP000521358">
    <property type="component" value="Unassembled WGS sequence"/>
</dbReference>
<evidence type="ECO:0000313" key="6">
    <source>
        <dbReference type="Proteomes" id="UP000521358"/>
    </source>
</evidence>
<dbReference type="InterPro" id="IPR002935">
    <property type="entry name" value="SAM_O-MeTrfase"/>
</dbReference>
<proteinExistence type="inferred from homology"/>
<evidence type="ECO:0000256" key="2">
    <source>
        <dbReference type="ARBA" id="ARBA00022679"/>
    </source>
</evidence>
<dbReference type="GO" id="GO:0030488">
    <property type="term" value="P:tRNA methylation"/>
    <property type="evidence" value="ECO:0007669"/>
    <property type="project" value="UniProtKB-UniRule"/>
</dbReference>
<feature type="binding site" evidence="4">
    <location>
        <position position="45"/>
    </location>
    <ligand>
        <name>S-adenosyl-L-methionine</name>
        <dbReference type="ChEBI" id="CHEBI:59789"/>
    </ligand>
</feature>
<feature type="binding site" evidence="4">
    <location>
        <position position="75"/>
    </location>
    <ligand>
        <name>S-adenosyl-L-methionine</name>
        <dbReference type="ChEBI" id="CHEBI:59789"/>
    </ligand>
</feature>
<reference evidence="5 6" key="1">
    <citation type="submission" date="2020-03" db="EMBL/GenBank/DDBJ databases">
        <title>Bacterial samples isolated from urine from healthy bovine heifers (Gyr breed).</title>
        <authorList>
            <person name="Giannattasio-Ferraz S."/>
            <person name="Maskeri L."/>
            <person name="Penido A."/>
            <person name="Barbosa-Stancioli E.F."/>
            <person name="Putonti C."/>
        </authorList>
    </citation>
    <scope>NUCLEOTIDE SEQUENCE [LARGE SCALE GENOMIC DNA]</scope>
    <source>
        <strain evidence="5 6">UFMG-H7</strain>
    </source>
</reference>
<keyword evidence="1 4" id="KW-0489">Methyltransferase</keyword>
<accession>A0A7X6I1V4</accession>
<dbReference type="GO" id="GO:0008171">
    <property type="term" value="F:O-methyltransferase activity"/>
    <property type="evidence" value="ECO:0007669"/>
    <property type="project" value="InterPro"/>
</dbReference>
<dbReference type="CDD" id="cd02440">
    <property type="entry name" value="AdoMet_MTases"/>
    <property type="match status" value="1"/>
</dbReference>
<name>A0A7X6I1V4_9ENTE</name>
<comment type="similarity">
    <text evidence="4">Belongs to the class I-like SAM-binding methyltransferase superfamily. Cation-dependent O-methyltransferase family.</text>
</comment>
<keyword evidence="4" id="KW-0819">tRNA processing</keyword>
<dbReference type="PANTHER" id="PTHR10509">
    <property type="entry name" value="O-METHYLTRANSFERASE-RELATED"/>
    <property type="match status" value="1"/>
</dbReference>
<protein>
    <recommendedName>
        <fullName evidence="4">tRNA 5-hydroxyuridine methyltransferase</fullName>
        <ecNumber evidence="4">2.1.1.-</ecNumber>
    </recommendedName>
    <alternativeName>
        <fullName evidence="4">ho5U methyltransferase</fullName>
    </alternativeName>
</protein>
<dbReference type="InterPro" id="IPR029063">
    <property type="entry name" value="SAM-dependent_MTases_sf"/>
</dbReference>
<dbReference type="RefSeq" id="WP_167806101.1">
    <property type="nucleotide sequence ID" value="NZ_JAAVMB010000001.1"/>
</dbReference>
<dbReference type="InterPro" id="IPR050362">
    <property type="entry name" value="Cation-dep_OMT"/>
</dbReference>
<dbReference type="AlphaFoldDB" id="A0A7X6I1V4"/>
<dbReference type="EC" id="2.1.1.-" evidence="4"/>
<feature type="binding site" evidence="4">
    <location>
        <begin position="121"/>
        <end position="122"/>
    </location>
    <ligand>
        <name>S-adenosyl-L-methionine</name>
        <dbReference type="ChEBI" id="CHEBI:59789"/>
    </ligand>
</feature>
<evidence type="ECO:0000256" key="1">
    <source>
        <dbReference type="ARBA" id="ARBA00022603"/>
    </source>
</evidence>
<dbReference type="Pfam" id="PF01596">
    <property type="entry name" value="Methyltransf_3"/>
    <property type="match status" value="1"/>
</dbReference>
<gene>
    <name evidence="4" type="primary">trmR</name>
    <name evidence="5" type="ORF">HED35_01540</name>
</gene>
<dbReference type="HAMAP" id="MF_02217">
    <property type="entry name" value="TrmR_methyltr"/>
    <property type="match status" value="1"/>
</dbReference>
<dbReference type="GO" id="GO:0008757">
    <property type="term" value="F:S-adenosylmethionine-dependent methyltransferase activity"/>
    <property type="evidence" value="ECO:0007669"/>
    <property type="project" value="TreeGrafter"/>
</dbReference>
<keyword evidence="2 4" id="KW-0808">Transferase</keyword>
<dbReference type="PROSITE" id="PS51682">
    <property type="entry name" value="SAM_OMT_I"/>
    <property type="match status" value="1"/>
</dbReference>
<feature type="binding site" evidence="4">
    <location>
        <position position="139"/>
    </location>
    <ligand>
        <name>S-adenosyl-L-methionine</name>
        <dbReference type="ChEBI" id="CHEBI:59789"/>
    </ligand>
</feature>
<evidence type="ECO:0000256" key="4">
    <source>
        <dbReference type="HAMAP-Rule" id="MF_02217"/>
    </source>
</evidence>
<comment type="subunit">
    <text evidence="4">Homodimer.</text>
</comment>
<dbReference type="GO" id="GO:0016300">
    <property type="term" value="F:tRNA (uridine) methyltransferase activity"/>
    <property type="evidence" value="ECO:0007669"/>
    <property type="project" value="UniProtKB-UniRule"/>
</dbReference>
<comment type="function">
    <text evidence="4">Catalyzes the methylation of 5-hydroxyuridine (ho5U) to form 5-methoxyuridine (mo5U) at position 34 in tRNAs.</text>
</comment>
<dbReference type="SUPFAM" id="SSF53335">
    <property type="entry name" value="S-adenosyl-L-methionine-dependent methyltransferases"/>
    <property type="match status" value="1"/>
</dbReference>
<feature type="binding site" evidence="4">
    <location>
        <position position="93"/>
    </location>
    <ligand>
        <name>S-adenosyl-L-methionine</name>
        <dbReference type="ChEBI" id="CHEBI:59789"/>
    </ligand>
</feature>
<evidence type="ECO:0000313" key="5">
    <source>
        <dbReference type="EMBL" id="NKC66761.1"/>
    </source>
</evidence>
<keyword evidence="3 4" id="KW-0949">S-adenosyl-L-methionine</keyword>
<dbReference type="InterPro" id="IPR043675">
    <property type="entry name" value="TrmR_methyltr"/>
</dbReference>
<evidence type="ECO:0000256" key="3">
    <source>
        <dbReference type="ARBA" id="ARBA00022691"/>
    </source>
</evidence>
<organism evidence="5 6">
    <name type="scientific">Vagococcus fluvialis</name>
    <dbReference type="NCBI Taxonomy" id="2738"/>
    <lineage>
        <taxon>Bacteria</taxon>
        <taxon>Bacillati</taxon>
        <taxon>Bacillota</taxon>
        <taxon>Bacilli</taxon>
        <taxon>Lactobacillales</taxon>
        <taxon>Enterococcaceae</taxon>
        <taxon>Vagococcus</taxon>
    </lineage>
</organism>